<dbReference type="PRINTS" id="PR00145">
    <property type="entry name" value="ARGSUCLYASE"/>
</dbReference>
<keyword evidence="6" id="KW-0963">Cytoplasm</keyword>
<comment type="similarity">
    <text evidence="6">Belongs to the lyase 1 family. Argininosuccinate lyase subfamily.</text>
</comment>
<comment type="catalytic activity">
    <reaction evidence="6">
        <text>2-(N(omega)-L-arginino)succinate = fumarate + L-arginine</text>
        <dbReference type="Rhea" id="RHEA:24020"/>
        <dbReference type="ChEBI" id="CHEBI:29806"/>
        <dbReference type="ChEBI" id="CHEBI:32682"/>
        <dbReference type="ChEBI" id="CHEBI:57472"/>
        <dbReference type="EC" id="4.3.2.1"/>
    </reaction>
</comment>
<keyword evidence="4 6" id="KW-0028">Amino-acid biosynthesis</keyword>
<dbReference type="InterPro" id="IPR029419">
    <property type="entry name" value="Arg_succ_lyase_C"/>
</dbReference>
<evidence type="ECO:0000256" key="5">
    <source>
        <dbReference type="ARBA" id="ARBA00023239"/>
    </source>
</evidence>
<comment type="pathway">
    <text evidence="1 6">Amino-acid biosynthesis; L-arginine biosynthesis; L-arginine from L-ornithine and carbamoyl phosphate: step 3/3.</text>
</comment>
<dbReference type="EMBL" id="JBHTCO010000001">
    <property type="protein sequence ID" value="MFC7391413.1"/>
    <property type="molecule type" value="Genomic_DNA"/>
</dbReference>
<dbReference type="HAMAP" id="MF_00006">
    <property type="entry name" value="Arg_succ_lyase"/>
    <property type="match status" value="1"/>
</dbReference>
<feature type="domain" description="Argininosuccinate lyase C-terminal" evidence="9">
    <location>
        <begin position="373"/>
        <end position="442"/>
    </location>
</feature>
<dbReference type="EC" id="4.3.2.1" evidence="2 6"/>
<dbReference type="Pfam" id="PF14698">
    <property type="entry name" value="ASL_C2"/>
    <property type="match status" value="1"/>
</dbReference>
<evidence type="ECO:0000259" key="8">
    <source>
        <dbReference type="Pfam" id="PF00206"/>
    </source>
</evidence>
<evidence type="ECO:0000256" key="2">
    <source>
        <dbReference type="ARBA" id="ARBA00012338"/>
    </source>
</evidence>
<dbReference type="Gene3D" id="1.10.40.30">
    <property type="entry name" value="Fumarase/aspartase (C-terminal domain)"/>
    <property type="match status" value="1"/>
</dbReference>
<dbReference type="InterPro" id="IPR008948">
    <property type="entry name" value="L-Aspartase-like"/>
</dbReference>
<keyword evidence="11" id="KW-1185">Reference proteome</keyword>
<dbReference type="GO" id="GO:0004056">
    <property type="term" value="F:argininosuccinate lyase activity"/>
    <property type="evidence" value="ECO:0007669"/>
    <property type="project" value="UniProtKB-EC"/>
</dbReference>
<reference evidence="11" key="1">
    <citation type="journal article" date="2019" name="Int. J. Syst. Evol. Microbiol.">
        <title>The Global Catalogue of Microorganisms (GCM) 10K type strain sequencing project: providing services to taxonomists for standard genome sequencing and annotation.</title>
        <authorList>
            <consortium name="The Broad Institute Genomics Platform"/>
            <consortium name="The Broad Institute Genome Sequencing Center for Infectious Disease"/>
            <person name="Wu L."/>
            <person name="Ma J."/>
        </authorList>
    </citation>
    <scope>NUCLEOTIDE SEQUENCE [LARGE SCALE GENOMIC DNA]</scope>
    <source>
        <strain evidence="11">CGMCC 1.16305</strain>
    </source>
</reference>
<accession>A0ABW2PPQ7</accession>
<evidence type="ECO:0000256" key="4">
    <source>
        <dbReference type="ARBA" id="ARBA00022605"/>
    </source>
</evidence>
<dbReference type="InterPro" id="IPR009049">
    <property type="entry name" value="Argininosuccinate_lyase"/>
</dbReference>
<dbReference type="Gene3D" id="1.20.200.10">
    <property type="entry name" value="Fumarase/aspartase (Central domain)"/>
    <property type="match status" value="1"/>
</dbReference>
<evidence type="ECO:0000256" key="3">
    <source>
        <dbReference type="ARBA" id="ARBA00022571"/>
    </source>
</evidence>
<keyword evidence="7" id="KW-0175">Coiled coil</keyword>
<evidence type="ECO:0000259" key="9">
    <source>
        <dbReference type="Pfam" id="PF14698"/>
    </source>
</evidence>
<dbReference type="PRINTS" id="PR00149">
    <property type="entry name" value="FUMRATELYASE"/>
</dbReference>
<evidence type="ECO:0000256" key="7">
    <source>
        <dbReference type="SAM" id="Coils"/>
    </source>
</evidence>
<comment type="subcellular location">
    <subcellularLocation>
        <location evidence="6">Cytoplasm</location>
    </subcellularLocation>
</comment>
<dbReference type="Gene3D" id="1.10.275.10">
    <property type="entry name" value="Fumarase/aspartase (N-terminal domain)"/>
    <property type="match status" value="1"/>
</dbReference>
<dbReference type="Proteomes" id="UP001596505">
    <property type="component" value="Unassembled WGS sequence"/>
</dbReference>
<dbReference type="PANTHER" id="PTHR43814:SF1">
    <property type="entry name" value="ARGININOSUCCINATE LYASE"/>
    <property type="match status" value="1"/>
</dbReference>
<comment type="caution">
    <text evidence="10">The sequence shown here is derived from an EMBL/GenBank/DDBJ whole genome shotgun (WGS) entry which is preliminary data.</text>
</comment>
<gene>
    <name evidence="6 10" type="primary">argH</name>
    <name evidence="10" type="ORF">ACFQRG_00100</name>
</gene>
<evidence type="ECO:0000256" key="1">
    <source>
        <dbReference type="ARBA" id="ARBA00004941"/>
    </source>
</evidence>
<feature type="domain" description="Fumarate lyase N-terminal" evidence="8">
    <location>
        <begin position="55"/>
        <end position="308"/>
    </location>
</feature>
<evidence type="ECO:0000313" key="10">
    <source>
        <dbReference type="EMBL" id="MFC7391413.1"/>
    </source>
</evidence>
<dbReference type="InterPro" id="IPR022761">
    <property type="entry name" value="Fumarate_lyase_N"/>
</dbReference>
<keyword evidence="5 6" id="KW-0456">Lyase</keyword>
<dbReference type="CDD" id="cd01359">
    <property type="entry name" value="Argininosuccinate_lyase"/>
    <property type="match status" value="1"/>
</dbReference>
<evidence type="ECO:0000256" key="6">
    <source>
        <dbReference type="HAMAP-Rule" id="MF_00006"/>
    </source>
</evidence>
<feature type="coiled-coil region" evidence="7">
    <location>
        <begin position="465"/>
        <end position="495"/>
    </location>
</feature>
<sequence>MLLENDDFIKAEGSAFPGRTYVNELLKPIFYDQRDYLFDAMFSLHKAHVVMLKEQDLLSAQDTKKILCGLEKLTSVKRETLAYDPDYEDLFFLMEAKLGKIIGDELAGKMHIARSRNDMGEGMYRFVARKYILTLINDVNCLSEALLIQAEKHIETVMPAHTHTQPAQPTTFGHYLAAVFDNLHRDEKRLWSAYHTVNQSPLGAAAITTTGFSINRERLAELLGFKGLVENSYDAIATGDYLSASALSIVSLMVNTGRWVQEFLRLTTKEVGLLKVADPYVQISSIMPQKRNPVSIEHSRALASSALGEAMTIVQMLHNTPYGDIVDSEDDLQPHLYKSCHKASRAIRLMNAVVRTMTFNVERAAKEAGKNLITITELADVLTRNHGLPFRKAHHIASRIAVKSSEKKKELYEWRVDEINQFLDDIKLTENEWKGIVNPKIFVKRRSVRGGPSPSEVKRMIDNRKVTLNKRIKNYNETKKELKKAEELLAGCTALYMKADSK</sequence>
<dbReference type="InterPro" id="IPR000362">
    <property type="entry name" value="Fumarate_lyase_fam"/>
</dbReference>
<dbReference type="NCBIfam" id="TIGR00838">
    <property type="entry name" value="argH"/>
    <property type="match status" value="1"/>
</dbReference>
<organism evidence="10 11">
    <name type="scientific">Scopulibacillus cellulosilyticus</name>
    <dbReference type="NCBI Taxonomy" id="2665665"/>
    <lineage>
        <taxon>Bacteria</taxon>
        <taxon>Bacillati</taxon>
        <taxon>Bacillota</taxon>
        <taxon>Bacilli</taxon>
        <taxon>Bacillales</taxon>
        <taxon>Sporolactobacillaceae</taxon>
        <taxon>Scopulibacillus</taxon>
    </lineage>
</organism>
<dbReference type="PANTHER" id="PTHR43814">
    <property type="entry name" value="ARGININOSUCCINATE LYASE"/>
    <property type="match status" value="1"/>
</dbReference>
<proteinExistence type="inferred from homology"/>
<dbReference type="Pfam" id="PF00206">
    <property type="entry name" value="Lyase_1"/>
    <property type="match status" value="1"/>
</dbReference>
<name>A0ABW2PPQ7_9BACL</name>
<keyword evidence="3 6" id="KW-0055">Arginine biosynthesis</keyword>
<protein>
    <recommendedName>
        <fullName evidence="2 6">Argininosuccinate lyase</fullName>
        <shortName evidence="6">ASAL</shortName>
        <ecNumber evidence="2 6">4.3.2.1</ecNumber>
    </recommendedName>
    <alternativeName>
        <fullName evidence="6">Arginosuccinase</fullName>
    </alternativeName>
</protein>
<dbReference type="RefSeq" id="WP_380962368.1">
    <property type="nucleotide sequence ID" value="NZ_JBHTCO010000001.1"/>
</dbReference>
<evidence type="ECO:0000313" key="11">
    <source>
        <dbReference type="Proteomes" id="UP001596505"/>
    </source>
</evidence>
<dbReference type="SUPFAM" id="SSF48557">
    <property type="entry name" value="L-aspartase-like"/>
    <property type="match status" value="1"/>
</dbReference>
<dbReference type="InterPro" id="IPR024083">
    <property type="entry name" value="Fumarase/histidase_N"/>
</dbReference>